<evidence type="ECO:0000256" key="2">
    <source>
        <dbReference type="ARBA" id="ARBA00023242"/>
    </source>
</evidence>
<feature type="domain" description="Plant bHLH transcription factor ACT-like" evidence="3">
    <location>
        <begin position="92"/>
        <end position="167"/>
    </location>
</feature>
<dbReference type="InterPro" id="IPR054502">
    <property type="entry name" value="bHLH-TF_ACT-like_plant"/>
</dbReference>
<dbReference type="AlphaFoldDB" id="A0AAE1TIB1"/>
<dbReference type="GO" id="GO:0003700">
    <property type="term" value="F:DNA-binding transcription factor activity"/>
    <property type="evidence" value="ECO:0007669"/>
    <property type="project" value="TreeGrafter"/>
</dbReference>
<reference evidence="4" key="1">
    <citation type="submission" date="2023-10" db="EMBL/GenBank/DDBJ databases">
        <title>Chromosome-level genome of the transformable northern wattle, Acacia crassicarpa.</title>
        <authorList>
            <person name="Massaro I."/>
            <person name="Sinha N.R."/>
            <person name="Poethig S."/>
            <person name="Leichty A.R."/>
        </authorList>
    </citation>
    <scope>NUCLEOTIDE SEQUENCE</scope>
    <source>
        <strain evidence="4">Acra3RX</strain>
        <tissue evidence="4">Leaf</tissue>
    </source>
</reference>
<evidence type="ECO:0000256" key="1">
    <source>
        <dbReference type="ARBA" id="ARBA00004123"/>
    </source>
</evidence>
<name>A0AAE1TIB1_9FABA</name>
<evidence type="ECO:0000313" key="4">
    <source>
        <dbReference type="EMBL" id="KAK4286232.1"/>
    </source>
</evidence>
<dbReference type="GO" id="GO:0043565">
    <property type="term" value="F:sequence-specific DNA binding"/>
    <property type="evidence" value="ECO:0007669"/>
    <property type="project" value="TreeGrafter"/>
</dbReference>
<gene>
    <name evidence="4" type="ORF">QN277_002818</name>
</gene>
<dbReference type="InterPro" id="IPR051358">
    <property type="entry name" value="TF_AMS/ICE1/BHLH6-like"/>
</dbReference>
<organism evidence="4 5">
    <name type="scientific">Acacia crassicarpa</name>
    <name type="common">northern wattle</name>
    <dbReference type="NCBI Taxonomy" id="499986"/>
    <lineage>
        <taxon>Eukaryota</taxon>
        <taxon>Viridiplantae</taxon>
        <taxon>Streptophyta</taxon>
        <taxon>Embryophyta</taxon>
        <taxon>Tracheophyta</taxon>
        <taxon>Spermatophyta</taxon>
        <taxon>Magnoliopsida</taxon>
        <taxon>eudicotyledons</taxon>
        <taxon>Gunneridae</taxon>
        <taxon>Pentapetalae</taxon>
        <taxon>rosids</taxon>
        <taxon>fabids</taxon>
        <taxon>Fabales</taxon>
        <taxon>Fabaceae</taxon>
        <taxon>Caesalpinioideae</taxon>
        <taxon>mimosoid clade</taxon>
        <taxon>Acacieae</taxon>
        <taxon>Acacia</taxon>
    </lineage>
</organism>
<keyword evidence="2" id="KW-0539">Nucleus</keyword>
<dbReference type="Proteomes" id="UP001293593">
    <property type="component" value="Unassembled WGS sequence"/>
</dbReference>
<evidence type="ECO:0000313" key="5">
    <source>
        <dbReference type="Proteomes" id="UP001293593"/>
    </source>
</evidence>
<comment type="subcellular location">
    <subcellularLocation>
        <location evidence="1">Nucleus</location>
    </subcellularLocation>
</comment>
<comment type="caution">
    <text evidence="4">The sequence shown here is derived from an EMBL/GenBank/DDBJ whole genome shotgun (WGS) entry which is preliminary data.</text>
</comment>
<evidence type="ECO:0000259" key="3">
    <source>
        <dbReference type="Pfam" id="PF22754"/>
    </source>
</evidence>
<dbReference type="Pfam" id="PF22754">
    <property type="entry name" value="bHLH-TF_ACT-like_plant"/>
    <property type="match status" value="1"/>
</dbReference>
<dbReference type="GO" id="GO:0005634">
    <property type="term" value="C:nucleus"/>
    <property type="evidence" value="ECO:0007669"/>
    <property type="project" value="UniProtKB-SubCell"/>
</dbReference>
<proteinExistence type="predicted"/>
<dbReference type="PANTHER" id="PTHR31945:SF27">
    <property type="entry name" value="TRANSCRIPTION FACTOR BHLH35-LIKE PROTEIN"/>
    <property type="match status" value="1"/>
</dbReference>
<sequence length="175" mass="19643">MGAGATSTTNYFLVQKYKLTIENIKDAQNRFFLSNIRLPFAFWGNWLKTKCHVSPDSAKRGSKHTTSGEYDNLIAARREYQNLLRHVQEHKNVKVEKVAEGTFAMKVTCEKGGDKLVAILEAFEEKGLNVEQARVSCNEGFSMEAIVVAEDQAMDTRKVAETLLRAIGKQIGENN</sequence>
<dbReference type="EMBL" id="JAWXYG010000001">
    <property type="protein sequence ID" value="KAK4286232.1"/>
    <property type="molecule type" value="Genomic_DNA"/>
</dbReference>
<keyword evidence="5" id="KW-1185">Reference proteome</keyword>
<accession>A0AAE1TIB1</accession>
<dbReference type="PANTHER" id="PTHR31945">
    <property type="entry name" value="TRANSCRIPTION FACTOR SCREAM2-RELATED"/>
    <property type="match status" value="1"/>
</dbReference>
<protein>
    <recommendedName>
        <fullName evidence="3">Plant bHLH transcription factor ACT-like domain-containing protein</fullName>
    </recommendedName>
</protein>